<dbReference type="Gene3D" id="3.40.50.720">
    <property type="entry name" value="NAD(P)-binding Rossmann-like Domain"/>
    <property type="match status" value="1"/>
</dbReference>
<feature type="domain" description="Alcohol dehydrogenase-like N-terminal" evidence="6">
    <location>
        <begin position="111"/>
        <end position="220"/>
    </location>
</feature>
<comment type="similarity">
    <text evidence="2">Belongs to the zinc-containing alcohol dehydrogenase family.</text>
</comment>
<keyword evidence="4" id="KW-0862">Zinc</keyword>
<keyword evidence="3" id="KW-0479">Metal-binding</keyword>
<evidence type="ECO:0000259" key="6">
    <source>
        <dbReference type="Pfam" id="PF08240"/>
    </source>
</evidence>
<proteinExistence type="inferred from homology"/>
<dbReference type="InterPro" id="IPR011032">
    <property type="entry name" value="GroES-like_sf"/>
</dbReference>
<name>A0ABP0HPW3_9DINO</name>
<evidence type="ECO:0000256" key="2">
    <source>
        <dbReference type="ARBA" id="ARBA00008072"/>
    </source>
</evidence>
<evidence type="ECO:0000256" key="3">
    <source>
        <dbReference type="ARBA" id="ARBA00022723"/>
    </source>
</evidence>
<dbReference type="Pfam" id="PF08240">
    <property type="entry name" value="ADH_N"/>
    <property type="match status" value="1"/>
</dbReference>
<keyword evidence="5" id="KW-0560">Oxidoreductase</keyword>
<gene>
    <name evidence="7" type="ORF">SCF082_LOCUS3025</name>
</gene>
<dbReference type="PROSITE" id="PS00059">
    <property type="entry name" value="ADH_ZINC"/>
    <property type="match status" value="1"/>
</dbReference>
<evidence type="ECO:0000256" key="1">
    <source>
        <dbReference type="ARBA" id="ARBA00001947"/>
    </source>
</evidence>
<comment type="cofactor">
    <cofactor evidence="1">
        <name>Zn(2+)</name>
        <dbReference type="ChEBI" id="CHEBI:29105"/>
    </cofactor>
</comment>
<dbReference type="EMBL" id="CAXAMM010001525">
    <property type="protein sequence ID" value="CAK8992261.1"/>
    <property type="molecule type" value="Genomic_DNA"/>
</dbReference>
<dbReference type="InterPro" id="IPR002328">
    <property type="entry name" value="ADH_Zn_CS"/>
</dbReference>
<protein>
    <submittedName>
        <fullName evidence="7">2-deoxy-scyllo-inosamine dehydrogenase (DOIA dehydrogenase)</fullName>
    </submittedName>
</protein>
<dbReference type="Proteomes" id="UP001642464">
    <property type="component" value="Unassembled WGS sequence"/>
</dbReference>
<dbReference type="PANTHER" id="PTHR43350">
    <property type="entry name" value="NAD-DEPENDENT ALCOHOL DEHYDROGENASE"/>
    <property type="match status" value="1"/>
</dbReference>
<accession>A0ABP0HPW3</accession>
<organism evidence="7 8">
    <name type="scientific">Durusdinium trenchii</name>
    <dbReference type="NCBI Taxonomy" id="1381693"/>
    <lineage>
        <taxon>Eukaryota</taxon>
        <taxon>Sar</taxon>
        <taxon>Alveolata</taxon>
        <taxon>Dinophyceae</taxon>
        <taxon>Suessiales</taxon>
        <taxon>Symbiodiniaceae</taxon>
        <taxon>Durusdinium</taxon>
    </lineage>
</organism>
<reference evidence="7 8" key="1">
    <citation type="submission" date="2024-02" db="EMBL/GenBank/DDBJ databases">
        <authorList>
            <person name="Chen Y."/>
            <person name="Shah S."/>
            <person name="Dougan E. K."/>
            <person name="Thang M."/>
            <person name="Chan C."/>
        </authorList>
    </citation>
    <scope>NUCLEOTIDE SEQUENCE [LARGE SCALE GENOMIC DNA]</scope>
</reference>
<evidence type="ECO:0000313" key="8">
    <source>
        <dbReference type="Proteomes" id="UP001642464"/>
    </source>
</evidence>
<dbReference type="Gene3D" id="3.90.180.10">
    <property type="entry name" value="Medium-chain alcohol dehydrogenases, catalytic domain"/>
    <property type="match status" value="1"/>
</dbReference>
<dbReference type="SUPFAM" id="SSF50129">
    <property type="entry name" value="GroES-like"/>
    <property type="match status" value="1"/>
</dbReference>
<dbReference type="PANTHER" id="PTHR43350:SF17">
    <property type="entry name" value="NAD-DEPENDENT ALCOHOL DEHYDROGENASE"/>
    <property type="match status" value="1"/>
</dbReference>
<comment type="caution">
    <text evidence="7">The sequence shown here is derived from an EMBL/GenBank/DDBJ whole genome shotgun (WGS) entry which is preliminary data.</text>
</comment>
<evidence type="ECO:0000313" key="7">
    <source>
        <dbReference type="EMBL" id="CAK8992261.1"/>
    </source>
</evidence>
<keyword evidence="8" id="KW-1185">Reference proteome</keyword>
<evidence type="ECO:0000256" key="4">
    <source>
        <dbReference type="ARBA" id="ARBA00022833"/>
    </source>
</evidence>
<dbReference type="InterPro" id="IPR013154">
    <property type="entry name" value="ADH-like_N"/>
</dbReference>
<sequence>MEGGELLMTNEGPPSPEESTIPVGVSIFHKHAAKELRRCRAAPCGDGEALVAIKAVGVCATEPLLKRDVDVWSRNMVLNCDLFLFALYLVPAYEMWEQNVDYGQSKLTAAKDVELFDGTMGYYHSGLSRFPLVPGHEWAGEVLELGPRVPEHLRVGQRVVGEHCTGCEPIEEEISARCRICCRPGGLLRCPRRKETGFFGREGAFQTVLRFPARQLHVLPPETPWDLAVLAEPLATACKAVRLADLAKVDNSRVVVVGDGAVGLLLLQLLLTSSAQRLRAARLQRAQALGAELARGEGGGEQTSFQMPSDL</sequence>
<evidence type="ECO:0000256" key="5">
    <source>
        <dbReference type="ARBA" id="ARBA00023002"/>
    </source>
</evidence>